<keyword evidence="3" id="KW-1003">Cell membrane</keyword>
<feature type="transmembrane region" description="Helical" evidence="8">
    <location>
        <begin position="302"/>
        <end position="321"/>
    </location>
</feature>
<evidence type="ECO:0000256" key="5">
    <source>
        <dbReference type="ARBA" id="ARBA00022989"/>
    </source>
</evidence>
<evidence type="ECO:0000256" key="2">
    <source>
        <dbReference type="ARBA" id="ARBA00022448"/>
    </source>
</evidence>
<dbReference type="GO" id="GO:0015297">
    <property type="term" value="F:antiporter activity"/>
    <property type="evidence" value="ECO:0007669"/>
    <property type="project" value="InterPro"/>
</dbReference>
<protein>
    <submittedName>
        <fullName evidence="9">MatE</fullName>
    </submittedName>
</protein>
<evidence type="ECO:0000256" key="1">
    <source>
        <dbReference type="ARBA" id="ARBA00004651"/>
    </source>
</evidence>
<feature type="region of interest" description="Disordered" evidence="7">
    <location>
        <begin position="146"/>
        <end position="182"/>
    </location>
</feature>
<proteinExistence type="predicted"/>
<evidence type="ECO:0000256" key="6">
    <source>
        <dbReference type="ARBA" id="ARBA00023136"/>
    </source>
</evidence>
<evidence type="ECO:0000256" key="3">
    <source>
        <dbReference type="ARBA" id="ARBA00022475"/>
    </source>
</evidence>
<evidence type="ECO:0000313" key="9">
    <source>
        <dbReference type="EMBL" id="VWM01406.1"/>
    </source>
</evidence>
<feature type="compositionally biased region" description="Basic residues" evidence="7">
    <location>
        <begin position="104"/>
        <end position="133"/>
    </location>
</feature>
<dbReference type="Proteomes" id="UP000330807">
    <property type="component" value="Unassembled WGS sequence"/>
</dbReference>
<name>A0A5K1JC26_9ACTN</name>
<feature type="transmembrane region" description="Helical" evidence="8">
    <location>
        <begin position="333"/>
        <end position="357"/>
    </location>
</feature>
<comment type="subcellular location">
    <subcellularLocation>
        <location evidence="1">Cell membrane</location>
        <topology evidence="1">Multi-pass membrane protein</topology>
    </subcellularLocation>
</comment>
<evidence type="ECO:0000256" key="7">
    <source>
        <dbReference type="SAM" id="MobiDB-lite"/>
    </source>
</evidence>
<dbReference type="PANTHER" id="PTHR43549:SF3">
    <property type="entry name" value="MULTIDRUG RESISTANCE PROTEIN YPNP-RELATED"/>
    <property type="match status" value="1"/>
</dbReference>
<sequence length="400" mass="41479">MREMDFLRGRPAANLARFALPALGANLLQSADQVVDMLVVGAFVGERGLAALANATMVGFVANSLSLGLSVGATVLVSRRLGAGDPPRRLPCGGDGAPRGNRALGRRRAALRGPRRPALRRTRRPGRRARGRRGVHACLGGGAARRLPALRRRRRHARPRRRPHPDVARRRRRRGELRGRRRARARVAAPAAFQQVVVNLSYLAITSMTNAFGTAVVAGAGAATKANTLAGMPVWSAGQAVSAAAARCEGAGDRRRALAYARAGLAVSVGATALVVLLVQASAPQVIGLFADDPDAMAAGVLYLRACCSANSLAYAAMYALDSFAQATGAPRLAAVNALLDAVVVRVGLAALLVPALGYPGVFAAQALSPALPCVVGAAYLRRYARGARPGAGAGERAAS</sequence>
<evidence type="ECO:0000256" key="8">
    <source>
        <dbReference type="SAM" id="Phobius"/>
    </source>
</evidence>
<keyword evidence="2" id="KW-0813">Transport</keyword>
<dbReference type="GO" id="GO:0042910">
    <property type="term" value="F:xenobiotic transmembrane transporter activity"/>
    <property type="evidence" value="ECO:0007669"/>
    <property type="project" value="InterPro"/>
</dbReference>
<dbReference type="EMBL" id="CABWIH010000048">
    <property type="protein sequence ID" value="VWM01406.1"/>
    <property type="molecule type" value="Genomic_DNA"/>
</dbReference>
<organism evidence="9 10">
    <name type="scientific">Collinsella aerofaciens</name>
    <dbReference type="NCBI Taxonomy" id="74426"/>
    <lineage>
        <taxon>Bacteria</taxon>
        <taxon>Bacillati</taxon>
        <taxon>Actinomycetota</taxon>
        <taxon>Coriobacteriia</taxon>
        <taxon>Coriobacteriales</taxon>
        <taxon>Coriobacteriaceae</taxon>
        <taxon>Collinsella</taxon>
    </lineage>
</organism>
<dbReference type="AlphaFoldDB" id="A0A5K1JC26"/>
<keyword evidence="4 8" id="KW-0812">Transmembrane</keyword>
<feature type="compositionally biased region" description="Basic residues" evidence="7">
    <location>
        <begin position="148"/>
        <end position="182"/>
    </location>
</feature>
<dbReference type="InterPro" id="IPR002528">
    <property type="entry name" value="MATE_fam"/>
</dbReference>
<feature type="transmembrane region" description="Helical" evidence="8">
    <location>
        <begin position="363"/>
        <end position="381"/>
    </location>
</feature>
<dbReference type="GO" id="GO:0005886">
    <property type="term" value="C:plasma membrane"/>
    <property type="evidence" value="ECO:0007669"/>
    <property type="project" value="UniProtKB-SubCell"/>
</dbReference>
<accession>A0A5K1JC26</accession>
<dbReference type="InterPro" id="IPR052031">
    <property type="entry name" value="Membrane_Transporter-Flippase"/>
</dbReference>
<keyword evidence="5 8" id="KW-1133">Transmembrane helix</keyword>
<evidence type="ECO:0000256" key="4">
    <source>
        <dbReference type="ARBA" id="ARBA00022692"/>
    </source>
</evidence>
<dbReference type="Pfam" id="PF01554">
    <property type="entry name" value="MatE"/>
    <property type="match status" value="2"/>
</dbReference>
<reference evidence="9 10" key="1">
    <citation type="submission" date="2019-10" db="EMBL/GenBank/DDBJ databases">
        <authorList>
            <person name="Wolf R A."/>
        </authorList>
    </citation>
    <scope>NUCLEOTIDE SEQUENCE [LARGE SCALE GENOMIC DNA]</scope>
    <source>
        <strain evidence="9">Collinsella_aerofaciens_AK_138A</strain>
    </source>
</reference>
<feature type="region of interest" description="Disordered" evidence="7">
    <location>
        <begin position="82"/>
        <end position="133"/>
    </location>
</feature>
<feature type="transmembrane region" description="Helical" evidence="8">
    <location>
        <begin position="263"/>
        <end position="282"/>
    </location>
</feature>
<dbReference type="PANTHER" id="PTHR43549">
    <property type="entry name" value="MULTIDRUG RESISTANCE PROTEIN YPNP-RELATED"/>
    <property type="match status" value="1"/>
</dbReference>
<gene>
    <name evidence="9" type="ORF">LMKDKBCB_02188</name>
</gene>
<evidence type="ECO:0000313" key="10">
    <source>
        <dbReference type="Proteomes" id="UP000330807"/>
    </source>
</evidence>
<keyword evidence="6 8" id="KW-0472">Membrane</keyword>